<evidence type="ECO:0000313" key="8">
    <source>
        <dbReference type="EMBL" id="HFC47128.1"/>
    </source>
</evidence>
<comment type="subcellular location">
    <subcellularLocation>
        <location evidence="1">Membrane</location>
    </subcellularLocation>
</comment>
<dbReference type="InterPro" id="IPR039910">
    <property type="entry name" value="D15-like"/>
</dbReference>
<dbReference type="PANTHER" id="PTHR12815:SF47">
    <property type="entry name" value="TRANSLOCATION AND ASSEMBLY MODULE SUBUNIT TAMA"/>
    <property type="match status" value="1"/>
</dbReference>
<dbReference type="GO" id="GO:0071709">
    <property type="term" value="P:membrane assembly"/>
    <property type="evidence" value="ECO:0007669"/>
    <property type="project" value="InterPro"/>
</dbReference>
<dbReference type="GO" id="GO:0009279">
    <property type="term" value="C:cell outer membrane"/>
    <property type="evidence" value="ECO:0007669"/>
    <property type="project" value="UniProtKB-UniRule"/>
</dbReference>
<evidence type="ECO:0000259" key="7">
    <source>
        <dbReference type="Pfam" id="PF01103"/>
    </source>
</evidence>
<feature type="non-terminal residue" evidence="8">
    <location>
        <position position="1"/>
    </location>
</feature>
<evidence type="ECO:0000256" key="5">
    <source>
        <dbReference type="ARBA" id="ARBA00023237"/>
    </source>
</evidence>
<dbReference type="EMBL" id="DRND01000361">
    <property type="protein sequence ID" value="HFC47128.1"/>
    <property type="molecule type" value="Genomic_DNA"/>
</dbReference>
<evidence type="ECO:0000256" key="3">
    <source>
        <dbReference type="ARBA" id="ARBA00022729"/>
    </source>
</evidence>
<reference evidence="8" key="1">
    <citation type="journal article" date="2020" name="mSystems">
        <title>Genome- and Community-Level Interaction Insights into Carbon Utilization and Element Cycling Functions of Hydrothermarchaeota in Hydrothermal Sediment.</title>
        <authorList>
            <person name="Zhou Z."/>
            <person name="Liu Y."/>
            <person name="Xu W."/>
            <person name="Pan J."/>
            <person name="Luo Z.H."/>
            <person name="Li M."/>
        </authorList>
    </citation>
    <scope>NUCLEOTIDE SEQUENCE [LARGE SCALE GENOMIC DNA]</scope>
    <source>
        <strain evidence="8">HyVt-503</strain>
    </source>
</reference>
<name>A0A7V2WTH3_9BACT</name>
<dbReference type="InterPro" id="IPR023707">
    <property type="entry name" value="OM_assembly_BamA"/>
</dbReference>
<feature type="domain" description="Bacterial surface antigen (D15)" evidence="7">
    <location>
        <begin position="39"/>
        <end position="341"/>
    </location>
</feature>
<evidence type="ECO:0000256" key="2">
    <source>
        <dbReference type="ARBA" id="ARBA00022692"/>
    </source>
</evidence>
<dbReference type="Gene3D" id="2.40.160.50">
    <property type="entry name" value="membrane protein fhac: a member of the omp85/tpsb transporter family"/>
    <property type="match status" value="1"/>
</dbReference>
<keyword evidence="2" id="KW-0812">Transmembrane</keyword>
<evidence type="ECO:0000256" key="6">
    <source>
        <dbReference type="NCBIfam" id="TIGR03303"/>
    </source>
</evidence>
<evidence type="ECO:0000256" key="1">
    <source>
        <dbReference type="ARBA" id="ARBA00004370"/>
    </source>
</evidence>
<dbReference type="InterPro" id="IPR000184">
    <property type="entry name" value="Bac_surfAg_D15"/>
</dbReference>
<sequence>DKMRIKVNVKERPTGTFSIGAGYSSVDKLIVMGEISQRNFLGKGQTLSFRGTLGATTNRYSLSFLEPYFRDTRLSLGIDLYNWEREYDDYTKDSSGGALRLGYPLTDDLSVFWSFRMDNTDLTDLSYYASPIIRDSVDIHTTRAMLVGLKYDTRDDYYLPKHGWNNSITTEYAGGIFGGDSAYVKVEGILSYYHPLWHDLVGHIRAGSGYVTEGSGGKLPVYERFFLGGIDTIRGYKYGRVSPIDPVTDERIGGEVMFYAQTEGIFPLIKDMGLHGVIFFDTGNVWETPDSADFGDMRYSAGFGIRWLSPMGPLRIEWGYNLNTKEDEEKSNWEFRMGGSF</sequence>
<keyword evidence="3" id="KW-0732">Signal</keyword>
<dbReference type="AlphaFoldDB" id="A0A7V2WTH3"/>
<comment type="caution">
    <text evidence="8">The sequence shown here is derived from an EMBL/GenBank/DDBJ whole genome shotgun (WGS) entry which is preliminary data.</text>
</comment>
<dbReference type="Pfam" id="PF01103">
    <property type="entry name" value="Omp85"/>
    <property type="match status" value="1"/>
</dbReference>
<accession>A0A7V2WTH3</accession>
<dbReference type="NCBIfam" id="TIGR03303">
    <property type="entry name" value="OM_YaeT"/>
    <property type="match status" value="1"/>
</dbReference>
<keyword evidence="4" id="KW-0472">Membrane</keyword>
<dbReference type="Proteomes" id="UP000885797">
    <property type="component" value="Unassembled WGS sequence"/>
</dbReference>
<gene>
    <name evidence="8" type="primary">bamA</name>
    <name evidence="8" type="ORF">ENJ63_04520</name>
</gene>
<keyword evidence="5" id="KW-0998">Cell outer membrane</keyword>
<protein>
    <recommendedName>
        <fullName evidence="6">Outer membrane protein assembly factor BamA</fullName>
    </recommendedName>
</protein>
<evidence type="ECO:0000256" key="4">
    <source>
        <dbReference type="ARBA" id="ARBA00023136"/>
    </source>
</evidence>
<organism evidence="8">
    <name type="scientific">Dissulfuribacter thermophilus</name>
    <dbReference type="NCBI Taxonomy" id="1156395"/>
    <lineage>
        <taxon>Bacteria</taxon>
        <taxon>Pseudomonadati</taxon>
        <taxon>Thermodesulfobacteriota</taxon>
        <taxon>Dissulfuribacteria</taxon>
        <taxon>Dissulfuribacterales</taxon>
        <taxon>Dissulfuribacteraceae</taxon>
        <taxon>Dissulfuribacter</taxon>
    </lineage>
</organism>
<dbReference type="PANTHER" id="PTHR12815">
    <property type="entry name" value="SORTING AND ASSEMBLY MACHINERY SAMM50 PROTEIN FAMILY MEMBER"/>
    <property type="match status" value="1"/>
</dbReference>
<proteinExistence type="predicted"/>